<proteinExistence type="predicted"/>
<dbReference type="GO" id="GO:0005737">
    <property type="term" value="C:cytoplasm"/>
    <property type="evidence" value="ECO:0007669"/>
    <property type="project" value="UniProtKB-SubCell"/>
</dbReference>
<protein>
    <submittedName>
        <fullName evidence="5">Citrate lyase, acyl carrier (Gamma) subunit</fullName>
        <ecNumber evidence="5">4.1.3.6</ecNumber>
    </submittedName>
</protein>
<gene>
    <name evidence="5" type="primary">citD</name>
    <name evidence="5" type="ORF">KL86DES1_10857</name>
</gene>
<dbReference type="GO" id="GO:0008815">
    <property type="term" value="F:citrate (pro-3S)-lyase activity"/>
    <property type="evidence" value="ECO:0007669"/>
    <property type="project" value="UniProtKB-EC"/>
</dbReference>
<evidence type="ECO:0000256" key="2">
    <source>
        <dbReference type="ARBA" id="ARBA00022490"/>
    </source>
</evidence>
<evidence type="ECO:0000256" key="3">
    <source>
        <dbReference type="ARBA" id="ARBA00022553"/>
    </source>
</evidence>
<organism evidence="5">
    <name type="scientific">uncultured Desulfovibrio sp</name>
    <dbReference type="NCBI Taxonomy" id="167968"/>
    <lineage>
        <taxon>Bacteria</taxon>
        <taxon>Pseudomonadati</taxon>
        <taxon>Thermodesulfobacteriota</taxon>
        <taxon>Desulfovibrionia</taxon>
        <taxon>Desulfovibrionales</taxon>
        <taxon>Desulfovibrionaceae</taxon>
        <taxon>Desulfovibrio</taxon>
        <taxon>environmental samples</taxon>
    </lineage>
</organism>
<keyword evidence="5" id="KW-0456">Lyase</keyword>
<feature type="modified residue" description="O-(phosphoribosyl dephospho-coenzyme A)serine" evidence="4">
    <location>
        <position position="14"/>
    </location>
</feature>
<reference evidence="5" key="1">
    <citation type="submission" date="2016-08" db="EMBL/GenBank/DDBJ databases">
        <authorList>
            <person name="Seilhamer J.J."/>
        </authorList>
    </citation>
    <scope>NUCLEOTIDE SEQUENCE</scope>
    <source>
        <strain evidence="5">86-1</strain>
    </source>
</reference>
<accession>A0A212L0S2</accession>
<dbReference type="Pfam" id="PF06857">
    <property type="entry name" value="ACP"/>
    <property type="match status" value="1"/>
</dbReference>
<evidence type="ECO:0000313" key="5">
    <source>
        <dbReference type="EMBL" id="SCM71087.1"/>
    </source>
</evidence>
<dbReference type="NCBIfam" id="TIGR01608">
    <property type="entry name" value="citD"/>
    <property type="match status" value="1"/>
</dbReference>
<dbReference type="NCBIfam" id="NF009726">
    <property type="entry name" value="PRK13253.1"/>
    <property type="match status" value="1"/>
</dbReference>
<dbReference type="RefSeq" id="WP_179979633.1">
    <property type="nucleotide sequence ID" value="NZ_LT608333.1"/>
</dbReference>
<dbReference type="InterPro" id="IPR006495">
    <property type="entry name" value="CitD"/>
</dbReference>
<comment type="subcellular location">
    <subcellularLocation>
        <location evidence="1">Cytoplasm</location>
    </subcellularLocation>
</comment>
<dbReference type="InterPro" id="IPR023439">
    <property type="entry name" value="Mal_deCO2ase/Cit_lyase_ACP"/>
</dbReference>
<name>A0A212L0S2_9BACT</name>
<dbReference type="EC" id="4.1.3.6" evidence="5"/>
<keyword evidence="3 4" id="KW-0597">Phosphoprotein</keyword>
<keyword evidence="2" id="KW-0963">Cytoplasm</keyword>
<sequence>MNKQCSAMAGTLESNDIFITITAVGGTDTSISLSSIVMNQFGEAIRAVVAQCMAQSGLKGVDVTVQDKGALECTIKARMETVIARFKEKM</sequence>
<evidence type="ECO:0000256" key="4">
    <source>
        <dbReference type="PIRSR" id="PIRSR002736-50"/>
    </source>
</evidence>
<dbReference type="PIRSF" id="PIRSF002736">
    <property type="entry name" value="Citrt_lyas_gamma"/>
    <property type="match status" value="1"/>
</dbReference>
<evidence type="ECO:0000256" key="1">
    <source>
        <dbReference type="ARBA" id="ARBA00004496"/>
    </source>
</evidence>
<dbReference type="EMBL" id="FMJC01000001">
    <property type="protein sequence ID" value="SCM71087.1"/>
    <property type="molecule type" value="Genomic_DNA"/>
</dbReference>
<dbReference type="AlphaFoldDB" id="A0A212L0S2"/>